<name>A0A5Q2MIE1_9ACTN</name>
<dbReference type="InterPro" id="IPR028082">
    <property type="entry name" value="Peripla_BP_I"/>
</dbReference>
<dbReference type="Gene3D" id="3.40.50.2300">
    <property type="match status" value="2"/>
</dbReference>
<dbReference type="KEGG" id="aef:GEV26_09350"/>
<evidence type="ECO:0000313" key="4">
    <source>
        <dbReference type="EMBL" id="QGG41549.1"/>
    </source>
</evidence>
<keyword evidence="5" id="KW-1185">Reference proteome</keyword>
<dbReference type="EMBL" id="CP045737">
    <property type="protein sequence ID" value="QGG41549.1"/>
    <property type="molecule type" value="Genomic_DNA"/>
</dbReference>
<dbReference type="AlphaFoldDB" id="A0A5Q2MIE1"/>
<dbReference type="PANTHER" id="PTHR30483">
    <property type="entry name" value="LEUCINE-SPECIFIC-BINDING PROTEIN"/>
    <property type="match status" value="1"/>
</dbReference>
<gene>
    <name evidence="4" type="ORF">GEV26_09350</name>
</gene>
<dbReference type="InterPro" id="IPR028081">
    <property type="entry name" value="Leu-bd"/>
</dbReference>
<evidence type="ECO:0000256" key="2">
    <source>
        <dbReference type="ARBA" id="ARBA00022729"/>
    </source>
</evidence>
<dbReference type="RefSeq" id="WP_153652817.1">
    <property type="nucleotide sequence ID" value="NZ_CP045737.1"/>
</dbReference>
<sequence length="421" mass="42027">MTTPRSITRRSRATKALRFGAAVSALALVAAACGSSSDEGSGGGGDKDSSAAFPAGTQEGVKAEGTPVKIGVVNPEGGPAVSYPQARESTAAAVKYANDNLGGIGGRPIEAVVCNHDEEPVTARACANKMVEEKVAAVLSTTTGNGDSMAPIITKAKIPYVSASGSAASELTSEGAAMWTGGFPGTLVSMAKYSAQKGYKSVTAFVINVPSAVGGAKSFATPAFKAAGIDINIVPVPLGLPDATPQVSAGLKGKPGGYIVIGDASMCTSVFKAAATLGTEVPAMTIQACFDPTTIKAVGSGLDGAAVFTAADVSGDNDEANLYKAVMAKYSPKTEIGGYATIGYAGMLGLVRATADLEGEPTSESIMTAIKSAKDVPLPLVPGATFTCDGTAVPGLNAVCSSAILVGTVKDGELTKTELVK</sequence>
<dbReference type="PANTHER" id="PTHR30483:SF6">
    <property type="entry name" value="PERIPLASMIC BINDING PROTEIN OF ABC TRANSPORTER FOR NATURAL AMINO ACIDS"/>
    <property type="match status" value="1"/>
</dbReference>
<organism evidence="4 5">
    <name type="scientific">Aeromicrobium yanjiei</name>
    <dbReference type="NCBI Taxonomy" id="2662028"/>
    <lineage>
        <taxon>Bacteria</taxon>
        <taxon>Bacillati</taxon>
        <taxon>Actinomycetota</taxon>
        <taxon>Actinomycetes</taxon>
        <taxon>Propionibacteriales</taxon>
        <taxon>Nocardioidaceae</taxon>
        <taxon>Aeromicrobium</taxon>
    </lineage>
</organism>
<evidence type="ECO:0000256" key="1">
    <source>
        <dbReference type="ARBA" id="ARBA00010062"/>
    </source>
</evidence>
<protein>
    <submittedName>
        <fullName evidence="4">ABC transporter substrate-binding protein</fullName>
    </submittedName>
</protein>
<accession>A0A5Q2MIE1</accession>
<proteinExistence type="inferred from homology"/>
<dbReference type="SUPFAM" id="SSF53822">
    <property type="entry name" value="Periplasmic binding protein-like I"/>
    <property type="match status" value="1"/>
</dbReference>
<dbReference type="Pfam" id="PF13458">
    <property type="entry name" value="Peripla_BP_6"/>
    <property type="match status" value="1"/>
</dbReference>
<dbReference type="PROSITE" id="PS51257">
    <property type="entry name" value="PROKAR_LIPOPROTEIN"/>
    <property type="match status" value="1"/>
</dbReference>
<evidence type="ECO:0000259" key="3">
    <source>
        <dbReference type="Pfam" id="PF13458"/>
    </source>
</evidence>
<evidence type="ECO:0000313" key="5">
    <source>
        <dbReference type="Proteomes" id="UP000392064"/>
    </source>
</evidence>
<keyword evidence="2" id="KW-0732">Signal</keyword>
<dbReference type="CDD" id="cd06341">
    <property type="entry name" value="PBP1_ABC_ligand_binding-like"/>
    <property type="match status" value="1"/>
</dbReference>
<dbReference type="Proteomes" id="UP000392064">
    <property type="component" value="Chromosome"/>
</dbReference>
<comment type="similarity">
    <text evidence="1">Belongs to the leucine-binding protein family.</text>
</comment>
<dbReference type="InterPro" id="IPR051010">
    <property type="entry name" value="BCAA_transport"/>
</dbReference>
<reference evidence="4 5" key="1">
    <citation type="submission" date="2019-11" db="EMBL/GenBank/DDBJ databases">
        <authorList>
            <person name="Li J."/>
        </authorList>
    </citation>
    <scope>NUCLEOTIDE SEQUENCE [LARGE SCALE GENOMIC DNA]</scope>
    <source>
        <strain evidence="4 5">MF47</strain>
    </source>
</reference>
<feature type="domain" description="Leucine-binding protein" evidence="3">
    <location>
        <begin position="67"/>
        <end position="393"/>
    </location>
</feature>